<protein>
    <submittedName>
        <fullName evidence="2">DUF4079 domain-containing protein</fullName>
    </submittedName>
</protein>
<dbReference type="EMBL" id="RCBY01000007">
    <property type="protein sequence ID" value="RQH55414.1"/>
    <property type="molecule type" value="Genomic_DNA"/>
</dbReference>
<reference evidence="2 3" key="1">
    <citation type="journal article" date="2018" name="ACS Chem. Biol.">
        <title>Ketoreductase domain dysfunction expands chemodiversity: malyngamide biosynthesis in the cyanobacterium Okeania hirsuta.</title>
        <authorList>
            <person name="Moss N.A."/>
            <person name="Leao T."/>
            <person name="Rankin M."/>
            <person name="McCullough T.M."/>
            <person name="Qu P."/>
            <person name="Korobeynikov A."/>
            <person name="Smith J.L."/>
            <person name="Gerwick L."/>
            <person name="Gerwick W.H."/>
        </authorList>
    </citation>
    <scope>NUCLEOTIDE SEQUENCE [LARGE SCALE GENOMIC DNA]</scope>
    <source>
        <strain evidence="2 3">PAB10Feb10-1</strain>
    </source>
</reference>
<feature type="transmembrane region" description="Helical" evidence="1">
    <location>
        <begin position="57"/>
        <end position="79"/>
    </location>
</feature>
<dbReference type="Pfam" id="PF13301">
    <property type="entry name" value="DUF4079"/>
    <property type="match status" value="1"/>
</dbReference>
<name>A0A3N6PDY3_9CYAN</name>
<feature type="transmembrane region" description="Helical" evidence="1">
    <location>
        <begin position="85"/>
        <end position="105"/>
    </location>
</feature>
<gene>
    <name evidence="2" type="ORF">D5R40_02400</name>
</gene>
<accession>A0A3N6PDY3</accession>
<feature type="transmembrane region" description="Helical" evidence="1">
    <location>
        <begin position="117"/>
        <end position="140"/>
    </location>
</feature>
<comment type="caution">
    <text evidence="2">The sequence shown here is derived from an EMBL/GenBank/DDBJ whole genome shotgun (WGS) entry which is preliminary data.</text>
</comment>
<evidence type="ECO:0000256" key="1">
    <source>
        <dbReference type="SAM" id="Phobius"/>
    </source>
</evidence>
<dbReference type="AlphaFoldDB" id="A0A3N6PDY3"/>
<dbReference type="Proteomes" id="UP000269154">
    <property type="component" value="Unassembled WGS sequence"/>
</dbReference>
<organism evidence="2 3">
    <name type="scientific">Okeania hirsuta</name>
    <dbReference type="NCBI Taxonomy" id="1458930"/>
    <lineage>
        <taxon>Bacteria</taxon>
        <taxon>Bacillati</taxon>
        <taxon>Cyanobacteriota</taxon>
        <taxon>Cyanophyceae</taxon>
        <taxon>Oscillatoriophycideae</taxon>
        <taxon>Oscillatoriales</taxon>
        <taxon>Microcoleaceae</taxon>
        <taxon>Okeania</taxon>
    </lineage>
</organism>
<evidence type="ECO:0000313" key="2">
    <source>
        <dbReference type="EMBL" id="RQH55414.1"/>
    </source>
</evidence>
<keyword evidence="1" id="KW-1133">Transmembrane helix</keyword>
<keyword evidence="3" id="KW-1185">Reference proteome</keyword>
<feature type="transmembrane region" description="Helical" evidence="1">
    <location>
        <begin position="12"/>
        <end position="36"/>
    </location>
</feature>
<proteinExistence type="predicted"/>
<sequence>MNLPSFLWLWKIAAWSMGLSLFAYSLLAVTGGWMFFARHNKQKRPQWLRGFHYIIGGTMVFLVILLLAIGLVGTIGYYGNLGHSAHLPAGLTVVALVLVSAWSATQIDPKQPWARSLHITTNIILLFSFATVSLTGWSVVQKYLP</sequence>
<dbReference type="RefSeq" id="WP_124143597.1">
    <property type="nucleotide sequence ID" value="NZ_CAWOKI010000354.1"/>
</dbReference>
<keyword evidence="1" id="KW-0812">Transmembrane</keyword>
<evidence type="ECO:0000313" key="3">
    <source>
        <dbReference type="Proteomes" id="UP000269154"/>
    </source>
</evidence>
<dbReference type="OrthoDB" id="465212at2"/>
<keyword evidence="1" id="KW-0472">Membrane</keyword>
<dbReference type="InterPro" id="IPR025067">
    <property type="entry name" value="DUF4079"/>
</dbReference>